<feature type="domain" description="LysM" evidence="6">
    <location>
        <begin position="274"/>
        <end position="320"/>
    </location>
</feature>
<evidence type="ECO:0000313" key="8">
    <source>
        <dbReference type="Proteomes" id="UP000676310"/>
    </source>
</evidence>
<dbReference type="AlphaFoldDB" id="A0A8J2N975"/>
<feature type="signal peptide" evidence="5">
    <location>
        <begin position="1"/>
        <end position="22"/>
    </location>
</feature>
<evidence type="ECO:0000256" key="5">
    <source>
        <dbReference type="SAM" id="SignalP"/>
    </source>
</evidence>
<feature type="compositionally biased region" description="Low complexity" evidence="4">
    <location>
        <begin position="123"/>
        <end position="168"/>
    </location>
</feature>
<dbReference type="PROSITE" id="PS51782">
    <property type="entry name" value="LYSM"/>
    <property type="match status" value="2"/>
</dbReference>
<protein>
    <recommendedName>
        <fullName evidence="6">LysM domain-containing protein</fullName>
    </recommendedName>
</protein>
<dbReference type="PANTHER" id="PTHR34997:SF2">
    <property type="entry name" value="LYSM DOMAIN-CONTAINING PROTEIN-RELATED"/>
    <property type="match status" value="1"/>
</dbReference>
<sequence length="406" mass="42576">MRFYASQLFALSSLLWACPINASPISARDAPTPGLPYDANTTKFCTWWADMTTVMACPAFLSENFVTLDDFLRWNPSIAADCSNLTAGKSYCIEAVDEPAPAPGTTPPVATTIASTSSTPLMTSSAASKTSTKSSTIVSTSSDPVVTSSDIPPTSTKSSTITSTSTTSAGNGVTTPQPTQPGMVSNCNKFHWIAAGVSCGQVISYQKITLADFVKWNPTVGDSCTGMWAEVNVCVGVIGGSSPTTAKPSTTTSAGNGVQTPQPTQPSMVGNCAKFHFVAKGVTCSQITSYQKISMDDFVRWNPTVKSDCTGLQADVNVCVGLIGATTTTIKPSTTTSAGNGIQTPQPTQSGMVKNCKKFHYVAEGVVCSQITSYNKITLADFVKWNTGIGSDCRSMWANTYVCVGV</sequence>
<evidence type="ECO:0000256" key="4">
    <source>
        <dbReference type="SAM" id="MobiDB-lite"/>
    </source>
</evidence>
<accession>A0A8J2N975</accession>
<dbReference type="InterPro" id="IPR036779">
    <property type="entry name" value="LysM_dom_sf"/>
</dbReference>
<feature type="compositionally biased region" description="Low complexity" evidence="4">
    <location>
        <begin position="245"/>
        <end position="254"/>
    </location>
</feature>
<feature type="compositionally biased region" description="Polar residues" evidence="4">
    <location>
        <begin position="255"/>
        <end position="265"/>
    </location>
</feature>
<keyword evidence="8" id="KW-1185">Reference proteome</keyword>
<gene>
    <name evidence="7" type="ORF">ALTATR162_LOCUS9826</name>
</gene>
<dbReference type="PANTHER" id="PTHR34997">
    <property type="entry name" value="AM15"/>
    <property type="match status" value="1"/>
</dbReference>
<comment type="caution">
    <text evidence="7">The sequence shown here is derived from an EMBL/GenBank/DDBJ whole genome shotgun (WGS) entry which is preliminary data.</text>
</comment>
<reference evidence="7" key="1">
    <citation type="submission" date="2021-05" db="EMBL/GenBank/DDBJ databases">
        <authorList>
            <person name="Stam R."/>
        </authorList>
    </citation>
    <scope>NUCLEOTIDE SEQUENCE</scope>
    <source>
        <strain evidence="7">CS162</strain>
    </source>
</reference>
<feature type="region of interest" description="Disordered" evidence="4">
    <location>
        <begin position="245"/>
        <end position="265"/>
    </location>
</feature>
<feature type="chain" id="PRO_5035246042" description="LysM domain-containing protein" evidence="5">
    <location>
        <begin position="23"/>
        <end position="406"/>
    </location>
</feature>
<evidence type="ECO:0000313" key="7">
    <source>
        <dbReference type="EMBL" id="CAG5181771.1"/>
    </source>
</evidence>
<evidence type="ECO:0000256" key="1">
    <source>
        <dbReference type="ARBA" id="ARBA00022669"/>
    </source>
</evidence>
<name>A0A8J2N975_9PLEO</name>
<dbReference type="CDD" id="cd00118">
    <property type="entry name" value="LysM"/>
    <property type="match status" value="1"/>
</dbReference>
<organism evidence="7 8">
    <name type="scientific">Alternaria atra</name>
    <dbReference type="NCBI Taxonomy" id="119953"/>
    <lineage>
        <taxon>Eukaryota</taxon>
        <taxon>Fungi</taxon>
        <taxon>Dikarya</taxon>
        <taxon>Ascomycota</taxon>
        <taxon>Pezizomycotina</taxon>
        <taxon>Dothideomycetes</taxon>
        <taxon>Pleosporomycetidae</taxon>
        <taxon>Pleosporales</taxon>
        <taxon>Pleosporineae</taxon>
        <taxon>Pleosporaceae</taxon>
        <taxon>Alternaria</taxon>
        <taxon>Alternaria sect. Ulocladioides</taxon>
    </lineage>
</organism>
<feature type="compositionally biased region" description="Polar residues" evidence="4">
    <location>
        <begin position="169"/>
        <end position="180"/>
    </location>
</feature>
<keyword evidence="3" id="KW-0843">Virulence</keyword>
<dbReference type="RefSeq" id="XP_043173397.1">
    <property type="nucleotide sequence ID" value="XM_043317462.1"/>
</dbReference>
<dbReference type="EMBL" id="CAJRGZ010000027">
    <property type="protein sequence ID" value="CAG5181771.1"/>
    <property type="molecule type" value="Genomic_DNA"/>
</dbReference>
<dbReference type="SUPFAM" id="SSF54106">
    <property type="entry name" value="LysM domain"/>
    <property type="match status" value="1"/>
</dbReference>
<feature type="domain" description="LysM" evidence="6">
    <location>
        <begin position="358"/>
        <end position="404"/>
    </location>
</feature>
<evidence type="ECO:0000256" key="2">
    <source>
        <dbReference type="ARBA" id="ARBA00022729"/>
    </source>
</evidence>
<keyword evidence="1" id="KW-0147">Chitin-binding</keyword>
<feature type="region of interest" description="Disordered" evidence="4">
    <location>
        <begin position="121"/>
        <end position="180"/>
    </location>
</feature>
<evidence type="ECO:0000256" key="3">
    <source>
        <dbReference type="ARBA" id="ARBA00023026"/>
    </source>
</evidence>
<dbReference type="OrthoDB" id="2281372at2759"/>
<proteinExistence type="predicted"/>
<dbReference type="GeneID" id="67022090"/>
<dbReference type="InterPro" id="IPR052210">
    <property type="entry name" value="LysM1-like"/>
</dbReference>
<dbReference type="GO" id="GO:0008061">
    <property type="term" value="F:chitin binding"/>
    <property type="evidence" value="ECO:0007669"/>
    <property type="project" value="UniProtKB-KW"/>
</dbReference>
<dbReference type="Proteomes" id="UP000676310">
    <property type="component" value="Unassembled WGS sequence"/>
</dbReference>
<evidence type="ECO:0000259" key="6">
    <source>
        <dbReference type="PROSITE" id="PS51782"/>
    </source>
</evidence>
<keyword evidence="2 5" id="KW-0732">Signal</keyword>
<dbReference type="InterPro" id="IPR018392">
    <property type="entry name" value="LysM"/>
</dbReference>
<dbReference type="Gene3D" id="3.10.350.10">
    <property type="entry name" value="LysM domain"/>
    <property type="match status" value="4"/>
</dbReference>